<dbReference type="Pfam" id="PF00378">
    <property type="entry name" value="ECH_1"/>
    <property type="match status" value="1"/>
</dbReference>
<dbReference type="GO" id="GO:0006635">
    <property type="term" value="P:fatty acid beta-oxidation"/>
    <property type="evidence" value="ECO:0007669"/>
    <property type="project" value="TreeGrafter"/>
</dbReference>
<accession>A0A0C2D3S4</accession>
<protein>
    <submittedName>
        <fullName evidence="4">3-hydroxybutyryl-CoA dehydratase</fullName>
    </submittedName>
</protein>
<dbReference type="SUPFAM" id="SSF52096">
    <property type="entry name" value="ClpP/crotonase"/>
    <property type="match status" value="1"/>
</dbReference>
<comment type="caution">
    <text evidence="4">The sequence shown here is derived from an EMBL/GenBank/DDBJ whole genome shotgun (WGS) entry which is preliminary data.</text>
</comment>
<dbReference type="PROSITE" id="PS00166">
    <property type="entry name" value="ENOYL_COA_HYDRATASE"/>
    <property type="match status" value="1"/>
</dbReference>
<dbReference type="AlphaFoldDB" id="A0A0C2D3S4"/>
<dbReference type="FunFam" id="3.90.226.10:FF:000009">
    <property type="entry name" value="Carnitinyl-CoA dehydratase"/>
    <property type="match status" value="1"/>
</dbReference>
<dbReference type="PANTHER" id="PTHR11941:SF54">
    <property type="entry name" value="ENOYL-COA HYDRATASE, MITOCHONDRIAL"/>
    <property type="match status" value="1"/>
</dbReference>
<evidence type="ECO:0000256" key="2">
    <source>
        <dbReference type="ARBA" id="ARBA00023239"/>
    </source>
</evidence>
<dbReference type="Gene3D" id="1.10.12.10">
    <property type="entry name" value="Lyase 2-enoyl-coa Hydratase, Chain A, domain 2"/>
    <property type="match status" value="1"/>
</dbReference>
<evidence type="ECO:0000256" key="1">
    <source>
        <dbReference type="ARBA" id="ARBA00005254"/>
    </source>
</evidence>
<evidence type="ECO:0000313" key="4">
    <source>
        <dbReference type="EMBL" id="KIG14752.1"/>
    </source>
</evidence>
<dbReference type="GO" id="GO:0016836">
    <property type="term" value="F:hydro-lyase activity"/>
    <property type="evidence" value="ECO:0007669"/>
    <property type="project" value="UniProtKB-ARBA"/>
</dbReference>
<dbReference type="RefSeq" id="WP_052552933.1">
    <property type="nucleotide sequence ID" value="NZ_JMCC02000066.1"/>
</dbReference>
<keyword evidence="2" id="KW-0456">Lyase</keyword>
<dbReference type="InterPro" id="IPR014748">
    <property type="entry name" value="Enoyl-CoA_hydra_C"/>
</dbReference>
<sequence length="265" mass="28005">MSYETLEIEDRDAARIVRINRPKALNALNQTVVAELSRVLEALTEQIHAGDTSVRGLILTGAGDKAFVAGADIAAMRDMDPDQAMRFASQGHAVGEMLANLQIPAIAAVNGFALGGGCELAMACDFIIASEKAKFGQPEVKLAVIPGFGGTQRLTRRVGLARAIELCVTGEMIRADEALRIGLANRVVAPDQLLDTCLGIVAAVAKMGPLAVAAAKRVLHQGAELPLEAANQLEIEAFAGLFASADQREGMQAFLDKREPTFTGK</sequence>
<dbReference type="Gene3D" id="3.90.226.10">
    <property type="entry name" value="2-enoyl-CoA Hydratase, Chain A, domain 1"/>
    <property type="match status" value="1"/>
</dbReference>
<organism evidence="4 5">
    <name type="scientific">Enhygromyxa salina</name>
    <dbReference type="NCBI Taxonomy" id="215803"/>
    <lineage>
        <taxon>Bacteria</taxon>
        <taxon>Pseudomonadati</taxon>
        <taxon>Myxococcota</taxon>
        <taxon>Polyangia</taxon>
        <taxon>Nannocystales</taxon>
        <taxon>Nannocystaceae</taxon>
        <taxon>Enhygromyxa</taxon>
    </lineage>
</organism>
<gene>
    <name evidence="4" type="ORF">DB30_06338</name>
</gene>
<dbReference type="Proteomes" id="UP000031599">
    <property type="component" value="Unassembled WGS sequence"/>
</dbReference>
<name>A0A0C2D3S4_9BACT</name>
<comment type="similarity">
    <text evidence="1 3">Belongs to the enoyl-CoA hydratase/isomerase family.</text>
</comment>
<dbReference type="InterPro" id="IPR029045">
    <property type="entry name" value="ClpP/crotonase-like_dom_sf"/>
</dbReference>
<dbReference type="InterPro" id="IPR001753">
    <property type="entry name" value="Enoyl-CoA_hydra/iso"/>
</dbReference>
<dbReference type="FunFam" id="1.10.12.10:FF:000001">
    <property type="entry name" value="Probable enoyl-CoA hydratase, mitochondrial"/>
    <property type="match status" value="1"/>
</dbReference>
<dbReference type="EMBL" id="JMCC02000066">
    <property type="protein sequence ID" value="KIG14752.1"/>
    <property type="molecule type" value="Genomic_DNA"/>
</dbReference>
<dbReference type="PANTHER" id="PTHR11941">
    <property type="entry name" value="ENOYL-COA HYDRATASE-RELATED"/>
    <property type="match status" value="1"/>
</dbReference>
<reference evidence="4 5" key="1">
    <citation type="submission" date="2014-12" db="EMBL/GenBank/DDBJ databases">
        <title>Genome assembly of Enhygromyxa salina DSM 15201.</title>
        <authorList>
            <person name="Sharma G."/>
            <person name="Subramanian S."/>
        </authorList>
    </citation>
    <scope>NUCLEOTIDE SEQUENCE [LARGE SCALE GENOMIC DNA]</scope>
    <source>
        <strain evidence="4 5">DSM 15201</strain>
    </source>
</reference>
<evidence type="ECO:0000256" key="3">
    <source>
        <dbReference type="RuleBase" id="RU003707"/>
    </source>
</evidence>
<dbReference type="InterPro" id="IPR018376">
    <property type="entry name" value="Enoyl-CoA_hyd/isom_CS"/>
</dbReference>
<evidence type="ECO:0000313" key="5">
    <source>
        <dbReference type="Proteomes" id="UP000031599"/>
    </source>
</evidence>
<dbReference type="CDD" id="cd06558">
    <property type="entry name" value="crotonase-like"/>
    <property type="match status" value="1"/>
</dbReference>
<proteinExistence type="inferred from homology"/>